<dbReference type="OrthoDB" id="3506470at2759"/>
<feature type="region of interest" description="Disordered" evidence="1">
    <location>
        <begin position="1"/>
        <end position="23"/>
    </location>
</feature>
<dbReference type="AlphaFoldDB" id="A0A136J9K4"/>
<dbReference type="Proteomes" id="UP000070501">
    <property type="component" value="Unassembled WGS sequence"/>
</dbReference>
<organism evidence="2 3">
    <name type="scientific">Microdochium bolleyi</name>
    <dbReference type="NCBI Taxonomy" id="196109"/>
    <lineage>
        <taxon>Eukaryota</taxon>
        <taxon>Fungi</taxon>
        <taxon>Dikarya</taxon>
        <taxon>Ascomycota</taxon>
        <taxon>Pezizomycotina</taxon>
        <taxon>Sordariomycetes</taxon>
        <taxon>Xylariomycetidae</taxon>
        <taxon>Xylariales</taxon>
        <taxon>Microdochiaceae</taxon>
        <taxon>Microdochium</taxon>
    </lineage>
</organism>
<sequence length="106" mass="11362">MTRRTQAADDATRRPVGSSAVASQQVTTFGLEGEKQTWPSAAPAWASIKSVFPNGTDYLCDALYAHLLTYNYIDSLCPRVASPVTPAPTPRPRTANGSSDYASSPR</sequence>
<feature type="compositionally biased region" description="Polar residues" evidence="1">
    <location>
        <begin position="96"/>
        <end position="106"/>
    </location>
</feature>
<accession>A0A136J9K4</accession>
<dbReference type="STRING" id="196109.A0A136J9K4"/>
<reference evidence="3" key="1">
    <citation type="submission" date="2016-02" db="EMBL/GenBank/DDBJ databases">
        <title>Draft genome sequence of Microdochium bolleyi, a fungal endophyte of beachgrass.</title>
        <authorList>
            <consortium name="DOE Joint Genome Institute"/>
            <person name="David A.S."/>
            <person name="May G."/>
            <person name="Haridas S."/>
            <person name="Lim J."/>
            <person name="Wang M."/>
            <person name="Labutti K."/>
            <person name="Lipzen A."/>
            <person name="Barry K."/>
            <person name="Grigoriev I.V."/>
        </authorList>
    </citation>
    <scope>NUCLEOTIDE SEQUENCE [LARGE SCALE GENOMIC DNA]</scope>
    <source>
        <strain evidence="3">J235TASD1</strain>
    </source>
</reference>
<keyword evidence="3" id="KW-1185">Reference proteome</keyword>
<feature type="compositionally biased region" description="Basic and acidic residues" evidence="1">
    <location>
        <begin position="1"/>
        <end position="13"/>
    </location>
</feature>
<feature type="non-terminal residue" evidence="2">
    <location>
        <position position="106"/>
    </location>
</feature>
<protein>
    <submittedName>
        <fullName evidence="2">Uncharacterized protein</fullName>
    </submittedName>
</protein>
<name>A0A136J9K4_9PEZI</name>
<proteinExistence type="predicted"/>
<evidence type="ECO:0000313" key="2">
    <source>
        <dbReference type="EMBL" id="KXJ93830.1"/>
    </source>
</evidence>
<feature type="region of interest" description="Disordered" evidence="1">
    <location>
        <begin position="81"/>
        <end position="106"/>
    </location>
</feature>
<evidence type="ECO:0000313" key="3">
    <source>
        <dbReference type="Proteomes" id="UP000070501"/>
    </source>
</evidence>
<evidence type="ECO:0000256" key="1">
    <source>
        <dbReference type="SAM" id="MobiDB-lite"/>
    </source>
</evidence>
<dbReference type="InParanoid" id="A0A136J9K4"/>
<dbReference type="EMBL" id="KQ964247">
    <property type="protein sequence ID" value="KXJ93830.1"/>
    <property type="molecule type" value="Genomic_DNA"/>
</dbReference>
<gene>
    <name evidence="2" type="ORF">Micbo1qcDRAFT_158719</name>
</gene>